<keyword evidence="7" id="KW-0472">Membrane</keyword>
<dbReference type="SUPFAM" id="SSF74788">
    <property type="entry name" value="Cullin repeat-like"/>
    <property type="match status" value="1"/>
</dbReference>
<comment type="similarity">
    <text evidence="2">Belongs to the COG8 family.</text>
</comment>
<comment type="caution">
    <text evidence="9">The sequence shown here is derived from an EMBL/GenBank/DDBJ whole genome shotgun (WGS) entry which is preliminary data.</text>
</comment>
<dbReference type="InterPro" id="IPR007255">
    <property type="entry name" value="COG8"/>
</dbReference>
<dbReference type="GO" id="GO:0015031">
    <property type="term" value="P:protein transport"/>
    <property type="evidence" value="ECO:0007669"/>
    <property type="project" value="UniProtKB-KW"/>
</dbReference>
<dbReference type="InterPro" id="IPR016159">
    <property type="entry name" value="Cullin_repeat-like_dom_sf"/>
</dbReference>
<evidence type="ECO:0000256" key="5">
    <source>
        <dbReference type="ARBA" id="ARBA00022927"/>
    </source>
</evidence>
<dbReference type="GO" id="GO:0006891">
    <property type="term" value="P:intra-Golgi vesicle-mediated transport"/>
    <property type="evidence" value="ECO:0007669"/>
    <property type="project" value="TreeGrafter"/>
</dbReference>
<evidence type="ECO:0000256" key="7">
    <source>
        <dbReference type="ARBA" id="ARBA00023136"/>
    </source>
</evidence>
<dbReference type="PANTHER" id="PTHR21311">
    <property type="entry name" value="CONSERVED OLIGOMERIC GOLGI COMPLEX COMPONENT 8"/>
    <property type="match status" value="1"/>
</dbReference>
<evidence type="ECO:0000256" key="8">
    <source>
        <dbReference type="ARBA" id="ARBA00031347"/>
    </source>
</evidence>
<keyword evidence="5" id="KW-0653">Protein transport</keyword>
<reference evidence="9 10" key="1">
    <citation type="submission" date="2019-02" db="EMBL/GenBank/DDBJ databases">
        <title>Genome sequencing of the rare red list fungi Hericium alpestre (H. flagellum).</title>
        <authorList>
            <person name="Buettner E."/>
            <person name="Kellner H."/>
        </authorList>
    </citation>
    <scope>NUCLEOTIDE SEQUENCE [LARGE SCALE GENOMIC DNA]</scope>
    <source>
        <strain evidence="9 10">DSM 108284</strain>
    </source>
</reference>
<dbReference type="STRING" id="135208.A0A4Y9ZIU8"/>
<gene>
    <name evidence="9" type="ORF">EWM64_g9399</name>
</gene>
<keyword evidence="10" id="KW-1185">Reference proteome</keyword>
<evidence type="ECO:0000313" key="10">
    <source>
        <dbReference type="Proteomes" id="UP000298061"/>
    </source>
</evidence>
<evidence type="ECO:0000256" key="3">
    <source>
        <dbReference type="ARBA" id="ARBA00020983"/>
    </source>
</evidence>
<evidence type="ECO:0000256" key="1">
    <source>
        <dbReference type="ARBA" id="ARBA00004395"/>
    </source>
</evidence>
<evidence type="ECO:0000256" key="6">
    <source>
        <dbReference type="ARBA" id="ARBA00023034"/>
    </source>
</evidence>
<keyword evidence="6" id="KW-0333">Golgi apparatus</keyword>
<organism evidence="9 10">
    <name type="scientific">Hericium alpestre</name>
    <dbReference type="NCBI Taxonomy" id="135208"/>
    <lineage>
        <taxon>Eukaryota</taxon>
        <taxon>Fungi</taxon>
        <taxon>Dikarya</taxon>
        <taxon>Basidiomycota</taxon>
        <taxon>Agaricomycotina</taxon>
        <taxon>Agaricomycetes</taxon>
        <taxon>Russulales</taxon>
        <taxon>Hericiaceae</taxon>
        <taxon>Hericium</taxon>
    </lineage>
</organism>
<proteinExistence type="inferred from homology"/>
<evidence type="ECO:0000313" key="9">
    <source>
        <dbReference type="EMBL" id="TFY74612.1"/>
    </source>
</evidence>
<dbReference type="AlphaFoldDB" id="A0A4Y9ZIU8"/>
<comment type="subcellular location">
    <subcellularLocation>
        <location evidence="1">Golgi apparatus membrane</location>
        <topology evidence="1">Peripheral membrane protein</topology>
    </subcellularLocation>
</comment>
<dbReference type="EMBL" id="SFCI01001986">
    <property type="protein sequence ID" value="TFY74612.1"/>
    <property type="molecule type" value="Genomic_DNA"/>
</dbReference>
<dbReference type="PANTHER" id="PTHR21311:SF0">
    <property type="entry name" value="CONSERVED OLIGOMERIC GOLGI COMPLEX SUBUNIT 8"/>
    <property type="match status" value="1"/>
</dbReference>
<dbReference type="Pfam" id="PF04124">
    <property type="entry name" value="Dor1"/>
    <property type="match status" value="1"/>
</dbReference>
<accession>A0A4Y9ZIU8</accession>
<dbReference type="Proteomes" id="UP000298061">
    <property type="component" value="Unassembled WGS sequence"/>
</dbReference>
<evidence type="ECO:0000256" key="2">
    <source>
        <dbReference type="ARBA" id="ARBA00006419"/>
    </source>
</evidence>
<evidence type="ECO:0000256" key="4">
    <source>
        <dbReference type="ARBA" id="ARBA00022448"/>
    </source>
</evidence>
<dbReference type="OrthoDB" id="1661054at2759"/>
<name>A0A4Y9ZIU8_9AGAM</name>
<keyword evidence="4" id="KW-0813">Transport</keyword>
<dbReference type="GO" id="GO:0017119">
    <property type="term" value="C:Golgi transport complex"/>
    <property type="evidence" value="ECO:0007669"/>
    <property type="project" value="InterPro"/>
</dbReference>
<sequence length="566" mass="61382">MSISFIRNGGAVELIDVLNSTPSAASSSADLASPEAASYLAQLVSLPLPSLLSEPTNLSSTSSQLTNALTTLCTSSYPTFLSLHAATTGLSNTLSSFSTSLTHLLDDIPSLEDAARSFSTEVNGVQAERRRASLVLEQSAKLQDVLELPILADACVRNGYYQEALDLSTHVANLAARFPNIQIVQDVHAEVDNAVRNLLAQLLSMLREPAKLPILFKSVNFLRKMQILPEEELALAFLAGRLETLNLALQSVELEKKGVDREHDKDAWLRYLKKYIDAWREGVHDVVTQYTTIFLDRPSTTFTPTSSSPVSSDTLRSLLPTFTSHLLTRLLTVLRDGLPHISDPTALTSLLTQLTYCATSFARVGLDFRALLPPLFADAVRSGVTSDFRDATTAFCSVVKAAGKPSTWLIVPGTVQSPPSHPESALSGPPHVPPHLLSSYPPIANYLNTILTTLNSLRLLAPTSLLPDLVRSLDAALQDAADGLLKYARQTGKLDEQEQRVLRASAVVFVRVFVPFVRRALAEGVYGASVGDSRVVMDAGLEGIIRDWEAWLDPKEDGKVVSVSDT</sequence>
<protein>
    <recommendedName>
        <fullName evidence="3">Conserved oligomeric Golgi complex subunit 8</fullName>
    </recommendedName>
    <alternativeName>
        <fullName evidence="8">Component of oligomeric Golgi complex 8</fullName>
    </alternativeName>
</protein>
<dbReference type="GO" id="GO:0000139">
    <property type="term" value="C:Golgi membrane"/>
    <property type="evidence" value="ECO:0007669"/>
    <property type="project" value="UniProtKB-SubCell"/>
</dbReference>